<feature type="transmembrane region" description="Helical" evidence="1">
    <location>
        <begin position="444"/>
        <end position="463"/>
    </location>
</feature>
<protein>
    <submittedName>
        <fullName evidence="2">Uncharacterized protein</fullName>
    </submittedName>
</protein>
<feature type="transmembrane region" description="Helical" evidence="1">
    <location>
        <begin position="89"/>
        <end position="110"/>
    </location>
</feature>
<feature type="transmembrane region" description="Helical" evidence="1">
    <location>
        <begin position="55"/>
        <end position="77"/>
    </location>
</feature>
<dbReference type="RefSeq" id="WP_171418670.1">
    <property type="nucleotide sequence ID" value="NZ_JABFOR010000036.1"/>
</dbReference>
<name>A0AAP7A5H6_PAEAL</name>
<dbReference type="AlphaFoldDB" id="A0AAP7A5H6"/>
<feature type="transmembrane region" description="Helical" evidence="1">
    <location>
        <begin position="214"/>
        <end position="235"/>
    </location>
</feature>
<feature type="transmembrane region" description="Helical" evidence="1">
    <location>
        <begin position="292"/>
        <end position="313"/>
    </location>
</feature>
<keyword evidence="1" id="KW-1133">Transmembrane helix</keyword>
<keyword evidence="1" id="KW-0472">Membrane</keyword>
<comment type="caution">
    <text evidence="2">The sequence shown here is derived from an EMBL/GenBank/DDBJ whole genome shotgun (WGS) entry which is preliminary data.</text>
</comment>
<organism evidence="2 3">
    <name type="scientific">Paenibacillus alvei</name>
    <name type="common">Bacillus alvei</name>
    <dbReference type="NCBI Taxonomy" id="44250"/>
    <lineage>
        <taxon>Bacteria</taxon>
        <taxon>Bacillati</taxon>
        <taxon>Bacillota</taxon>
        <taxon>Bacilli</taxon>
        <taxon>Bacillales</taxon>
        <taxon>Paenibacillaceae</taxon>
        <taxon>Paenibacillus</taxon>
    </lineage>
</organism>
<feature type="transmembrane region" description="Helical" evidence="1">
    <location>
        <begin position="30"/>
        <end position="49"/>
    </location>
</feature>
<sequence>MASSHTTRALVRSILQEKWNQSWRFNKWKLGLWLKLAQLFVVVWIVLLLRDASVYSFSLVVSFILLLSVFLSVLDIFGKQEGQLYSDRFMQFVHISACPPAHVLLAFVIAELPSKAFTSLLTAIVLSNLLPYDIVVWAAPLLFLISLFAGLIGDLSGLLMLVILVRVMPAILGAIRAVIPGIIIALLVYVVYILSNGIPIEAIGLLLQEYQARIYLVIGMLMFPGIGMLIALWLAPLRIGALYRDGWREASKRFDAGKNASSQSRWPALMSGPIGAIQAKEWLQLRRNRITYVRLLFLAAGLIAAFFAGPIIAAQDDSLRMVIVLAAGLLVALLSYGEVLAAMFVGEGRNMAFYIISGTHPGHLLLGKMLSGMPLGGISLASTWVFALFSGMSISEQIHAAVIGGLLGIGMIVILIGVSAVGINLSEFDKGDEKQTSSEVSEQLPSGVGSWLGIGVALLYWMIGSVAGGADLPNWVTYLFVAVLIMMMILAYVLGNSRLWKLMLRGK</sequence>
<feature type="transmembrane region" description="Helical" evidence="1">
    <location>
        <begin position="475"/>
        <end position="495"/>
    </location>
</feature>
<feature type="transmembrane region" description="Helical" evidence="1">
    <location>
        <begin position="398"/>
        <end position="423"/>
    </location>
</feature>
<dbReference type="EMBL" id="JABFOR010000036">
    <property type="protein sequence ID" value="NOJ73067.1"/>
    <property type="molecule type" value="Genomic_DNA"/>
</dbReference>
<evidence type="ECO:0000256" key="1">
    <source>
        <dbReference type="SAM" id="Phobius"/>
    </source>
</evidence>
<evidence type="ECO:0000313" key="3">
    <source>
        <dbReference type="Proteomes" id="UP000552038"/>
    </source>
</evidence>
<dbReference type="Proteomes" id="UP000552038">
    <property type="component" value="Unassembled WGS sequence"/>
</dbReference>
<reference evidence="2 3" key="1">
    <citation type="submission" date="2020-05" db="EMBL/GenBank/DDBJ databases">
        <title>Whole genome sequencing and identification of novel metabolites from Paenibacillus alvei strain JR949.</title>
        <authorList>
            <person name="Rajendhran J."/>
            <person name="Sree Pranav P."/>
            <person name="Mahalakshmi B."/>
            <person name="Karthikeyan R."/>
        </authorList>
    </citation>
    <scope>NUCLEOTIDE SEQUENCE [LARGE SCALE GENOMIC DNA]</scope>
    <source>
        <strain evidence="2 3">JR949</strain>
    </source>
</reference>
<feature type="transmembrane region" description="Helical" evidence="1">
    <location>
        <begin position="134"/>
        <end position="165"/>
    </location>
</feature>
<gene>
    <name evidence="2" type="ORF">HMI46_21250</name>
</gene>
<accession>A0AAP7A5H6</accession>
<evidence type="ECO:0000313" key="2">
    <source>
        <dbReference type="EMBL" id="NOJ73067.1"/>
    </source>
</evidence>
<feature type="transmembrane region" description="Helical" evidence="1">
    <location>
        <begin position="177"/>
        <end position="194"/>
    </location>
</feature>
<feature type="transmembrane region" description="Helical" evidence="1">
    <location>
        <begin position="319"/>
        <end position="345"/>
    </location>
</feature>
<proteinExistence type="predicted"/>
<feature type="transmembrane region" description="Helical" evidence="1">
    <location>
        <begin position="365"/>
        <end position="386"/>
    </location>
</feature>
<keyword evidence="1" id="KW-0812">Transmembrane</keyword>